<dbReference type="PANTHER" id="PTHR23048">
    <property type="entry name" value="MYOSIN LIGHT CHAIN 1, 3"/>
    <property type="match status" value="1"/>
</dbReference>
<dbReference type="Proteomes" id="UP000236161">
    <property type="component" value="Unassembled WGS sequence"/>
</dbReference>
<dbReference type="InterPro" id="IPR002048">
    <property type="entry name" value="EF_hand_dom"/>
</dbReference>
<evidence type="ECO:0000259" key="3">
    <source>
        <dbReference type="PROSITE" id="PS50222"/>
    </source>
</evidence>
<sequence length="300" mass="33088">MGKELTDEQKGSMREAFTLFDTDGDGLIAPSELGILMRSLGGNPTQAQLKAIVTEEGLTAPFDFPRFLELMRKHLRLEPFDCQLRDAFKVLDKESTGSVSVATLRHILTSIGEKLDPAEFDEWIREIDVAPDGAFDVSFVDCPIYRGVDDLFDWNFLCLIHMLAIERTTFTSSHRRESHHNLPSPTHKVAAAGQAHAGLRFRAEYRASSGAISLQVAQKTIHQPLVRAARATENRALRHLRPYPSIANGAAKPWGKGGKRISLGLLTQGNPRSVQHLAAWSVGAGFWGSIAVQEYGVDSD</sequence>
<dbReference type="Pfam" id="PF13405">
    <property type="entry name" value="EF-hand_6"/>
    <property type="match status" value="1"/>
</dbReference>
<dbReference type="Pfam" id="PF13499">
    <property type="entry name" value="EF-hand_7"/>
    <property type="match status" value="1"/>
</dbReference>
<dbReference type="PANTHER" id="PTHR23048:SF0">
    <property type="entry name" value="CALMODULIN LIKE 3"/>
    <property type="match status" value="1"/>
</dbReference>
<dbReference type="SUPFAM" id="SSF47473">
    <property type="entry name" value="EF-hand"/>
    <property type="match status" value="1"/>
</dbReference>
<keyword evidence="1" id="KW-0677">Repeat</keyword>
<dbReference type="STRING" id="1088818.A0A2I0AR18"/>
<feature type="domain" description="EF-hand" evidence="3">
    <location>
        <begin position="8"/>
        <end position="43"/>
    </location>
</feature>
<organism evidence="4 5">
    <name type="scientific">Apostasia shenzhenica</name>
    <dbReference type="NCBI Taxonomy" id="1088818"/>
    <lineage>
        <taxon>Eukaryota</taxon>
        <taxon>Viridiplantae</taxon>
        <taxon>Streptophyta</taxon>
        <taxon>Embryophyta</taxon>
        <taxon>Tracheophyta</taxon>
        <taxon>Spermatophyta</taxon>
        <taxon>Magnoliopsida</taxon>
        <taxon>Liliopsida</taxon>
        <taxon>Asparagales</taxon>
        <taxon>Orchidaceae</taxon>
        <taxon>Apostasioideae</taxon>
        <taxon>Apostasia</taxon>
    </lineage>
</organism>
<proteinExistence type="predicted"/>
<dbReference type="SMART" id="SM00054">
    <property type="entry name" value="EFh"/>
    <property type="match status" value="2"/>
</dbReference>
<dbReference type="GO" id="GO:0016460">
    <property type="term" value="C:myosin II complex"/>
    <property type="evidence" value="ECO:0007669"/>
    <property type="project" value="TreeGrafter"/>
</dbReference>
<dbReference type="Gene3D" id="1.10.238.10">
    <property type="entry name" value="EF-hand"/>
    <property type="match status" value="2"/>
</dbReference>
<dbReference type="FunFam" id="1.10.238.10:FF:000143">
    <property type="entry name" value="probable calcium-binding protein CML13"/>
    <property type="match status" value="1"/>
</dbReference>
<dbReference type="OrthoDB" id="26525at2759"/>
<reference evidence="4 5" key="1">
    <citation type="journal article" date="2017" name="Nature">
        <title>The Apostasia genome and the evolution of orchids.</title>
        <authorList>
            <person name="Zhang G.Q."/>
            <person name="Liu K.W."/>
            <person name="Li Z."/>
            <person name="Lohaus R."/>
            <person name="Hsiao Y.Y."/>
            <person name="Niu S.C."/>
            <person name="Wang J.Y."/>
            <person name="Lin Y.C."/>
            <person name="Xu Q."/>
            <person name="Chen L.J."/>
            <person name="Yoshida K."/>
            <person name="Fujiwara S."/>
            <person name="Wang Z.W."/>
            <person name="Zhang Y.Q."/>
            <person name="Mitsuda N."/>
            <person name="Wang M."/>
            <person name="Liu G.H."/>
            <person name="Pecoraro L."/>
            <person name="Huang H.X."/>
            <person name="Xiao X.J."/>
            <person name="Lin M."/>
            <person name="Wu X.Y."/>
            <person name="Wu W.L."/>
            <person name="Chen Y.Y."/>
            <person name="Chang S.B."/>
            <person name="Sakamoto S."/>
            <person name="Ohme-Takagi M."/>
            <person name="Yagi M."/>
            <person name="Zeng S.J."/>
            <person name="Shen C.Y."/>
            <person name="Yeh C.M."/>
            <person name="Luo Y.B."/>
            <person name="Tsai W.C."/>
            <person name="Van de Peer Y."/>
            <person name="Liu Z.J."/>
        </authorList>
    </citation>
    <scope>NUCLEOTIDE SEQUENCE [LARGE SCALE GENOMIC DNA]</scope>
    <source>
        <strain evidence="5">cv. Shenzhen</strain>
        <tissue evidence="4">Stem</tissue>
    </source>
</reference>
<dbReference type="InterPro" id="IPR011992">
    <property type="entry name" value="EF-hand-dom_pair"/>
</dbReference>
<accession>A0A2I0AR18</accession>
<keyword evidence="5" id="KW-1185">Reference proteome</keyword>
<dbReference type="PROSITE" id="PS00018">
    <property type="entry name" value="EF_HAND_1"/>
    <property type="match status" value="1"/>
</dbReference>
<dbReference type="InterPro" id="IPR050230">
    <property type="entry name" value="CALM/Myosin/TropC-like"/>
</dbReference>
<evidence type="ECO:0000313" key="5">
    <source>
        <dbReference type="Proteomes" id="UP000236161"/>
    </source>
</evidence>
<dbReference type="EMBL" id="KZ451959">
    <property type="protein sequence ID" value="PKA57997.1"/>
    <property type="molecule type" value="Genomic_DNA"/>
</dbReference>
<dbReference type="AlphaFoldDB" id="A0A2I0AR18"/>
<gene>
    <name evidence="4" type="primary">CML7</name>
    <name evidence="4" type="ORF">AXF42_Ash012536</name>
</gene>
<name>A0A2I0AR18_9ASPA</name>
<dbReference type="CDD" id="cd00051">
    <property type="entry name" value="EFh"/>
    <property type="match status" value="1"/>
</dbReference>
<evidence type="ECO:0000256" key="1">
    <source>
        <dbReference type="ARBA" id="ARBA00022737"/>
    </source>
</evidence>
<dbReference type="GO" id="GO:0005509">
    <property type="term" value="F:calcium ion binding"/>
    <property type="evidence" value="ECO:0007669"/>
    <property type="project" value="InterPro"/>
</dbReference>
<dbReference type="PROSITE" id="PS50222">
    <property type="entry name" value="EF_HAND_2"/>
    <property type="match status" value="2"/>
</dbReference>
<evidence type="ECO:0000256" key="2">
    <source>
        <dbReference type="ARBA" id="ARBA00022837"/>
    </source>
</evidence>
<evidence type="ECO:0000313" key="4">
    <source>
        <dbReference type="EMBL" id="PKA57997.1"/>
    </source>
</evidence>
<protein>
    <submittedName>
        <fullName evidence="4">Putative calcium-binding protein CML7</fullName>
    </submittedName>
</protein>
<dbReference type="InterPro" id="IPR018247">
    <property type="entry name" value="EF_Hand_1_Ca_BS"/>
</dbReference>
<keyword evidence="2" id="KW-0106">Calcium</keyword>
<feature type="domain" description="EF-hand" evidence="3">
    <location>
        <begin position="83"/>
        <end position="114"/>
    </location>
</feature>